<reference evidence="2 3" key="1">
    <citation type="submission" date="2024-09" db="EMBL/GenBank/DDBJ databases">
        <authorList>
            <person name="Sun Q."/>
            <person name="Mori K."/>
        </authorList>
    </citation>
    <scope>NUCLEOTIDE SEQUENCE [LARGE SCALE GENOMIC DNA]</scope>
    <source>
        <strain evidence="2 3">TBRC 4938</strain>
    </source>
</reference>
<evidence type="ECO:0000256" key="1">
    <source>
        <dbReference type="SAM" id="MobiDB-lite"/>
    </source>
</evidence>
<comment type="caution">
    <text evidence="2">The sequence shown here is derived from an EMBL/GenBank/DDBJ whole genome shotgun (WGS) entry which is preliminary data.</text>
</comment>
<evidence type="ECO:0000313" key="2">
    <source>
        <dbReference type="EMBL" id="MFB9951875.1"/>
    </source>
</evidence>
<dbReference type="RefSeq" id="WP_377264695.1">
    <property type="nucleotide sequence ID" value="NZ_JBHMAA010000029.1"/>
</dbReference>
<name>A0ABV6AMN0_9HYPH</name>
<dbReference type="EMBL" id="JBHMAA010000029">
    <property type="protein sequence ID" value="MFB9951875.1"/>
    <property type="molecule type" value="Genomic_DNA"/>
</dbReference>
<dbReference type="Proteomes" id="UP001589692">
    <property type="component" value="Unassembled WGS sequence"/>
</dbReference>
<gene>
    <name evidence="2" type="ORF">ACFFP0_23755</name>
</gene>
<feature type="region of interest" description="Disordered" evidence="1">
    <location>
        <begin position="50"/>
        <end position="69"/>
    </location>
</feature>
<evidence type="ECO:0000313" key="3">
    <source>
        <dbReference type="Proteomes" id="UP001589692"/>
    </source>
</evidence>
<protein>
    <submittedName>
        <fullName evidence="2">Uncharacterized protein</fullName>
    </submittedName>
</protein>
<organism evidence="2 3">
    <name type="scientific">Rhizobium puerariae</name>
    <dbReference type="NCBI Taxonomy" id="1585791"/>
    <lineage>
        <taxon>Bacteria</taxon>
        <taxon>Pseudomonadati</taxon>
        <taxon>Pseudomonadota</taxon>
        <taxon>Alphaproteobacteria</taxon>
        <taxon>Hyphomicrobiales</taxon>
        <taxon>Rhizobiaceae</taxon>
        <taxon>Rhizobium/Agrobacterium group</taxon>
        <taxon>Rhizobium</taxon>
    </lineage>
</organism>
<sequence length="69" mass="7441">MPIVKLDRRNSAGKAAETLEREAALYFEHDGPSALSLADRQMIEFEDLIAGGEPPAGDDLPGKEFPNGD</sequence>
<keyword evidence="3" id="KW-1185">Reference proteome</keyword>
<proteinExistence type="predicted"/>
<accession>A0ABV6AMN0</accession>